<keyword evidence="2" id="KW-1185">Reference proteome</keyword>
<evidence type="ECO:0000313" key="1">
    <source>
        <dbReference type="EMBL" id="CAK0791284.1"/>
    </source>
</evidence>
<organism evidence="1 2">
    <name type="scientific">Prorocentrum cordatum</name>
    <dbReference type="NCBI Taxonomy" id="2364126"/>
    <lineage>
        <taxon>Eukaryota</taxon>
        <taxon>Sar</taxon>
        <taxon>Alveolata</taxon>
        <taxon>Dinophyceae</taxon>
        <taxon>Prorocentrales</taxon>
        <taxon>Prorocentraceae</taxon>
        <taxon>Prorocentrum</taxon>
    </lineage>
</organism>
<dbReference type="EMBL" id="CAUYUJ010000558">
    <property type="protein sequence ID" value="CAK0791284.1"/>
    <property type="molecule type" value="Genomic_DNA"/>
</dbReference>
<name>A0ABN9PIN0_9DINO</name>
<protein>
    <submittedName>
        <fullName evidence="1">Uncharacterized protein</fullName>
    </submittedName>
</protein>
<comment type="caution">
    <text evidence="1">The sequence shown here is derived from an EMBL/GenBank/DDBJ whole genome shotgun (WGS) entry which is preliminary data.</text>
</comment>
<dbReference type="Proteomes" id="UP001189429">
    <property type="component" value="Unassembled WGS sequence"/>
</dbReference>
<reference evidence="1" key="1">
    <citation type="submission" date="2023-10" db="EMBL/GenBank/DDBJ databases">
        <authorList>
            <person name="Chen Y."/>
            <person name="Shah S."/>
            <person name="Dougan E. K."/>
            <person name="Thang M."/>
            <person name="Chan C."/>
        </authorList>
    </citation>
    <scope>NUCLEOTIDE SEQUENCE [LARGE SCALE GENOMIC DNA]</scope>
</reference>
<accession>A0ABN9PIN0</accession>
<sequence>MHRPSGWPPMRPRCYGHWPATGQLCAGGFAKAVAGRSEEAVGVGGHASAMESCKGASVRGHHVLAKAERTWPNWHTFITRKGELVDMTVVCPADVAALLRTDVQAVLRQRWTEQEEYRTLAPAPLLQPVVAQMAARCFPRHANVRLVDDEQAVRVQHHAQEYLPGLWYFQCPRMRGLRLRGQPERQHVAEQQVDDLLWTRGLVRDPSADRCFQAAKEDQYHYGAIEGDDDLLTGGIVCDGSKLGTTCLA</sequence>
<proteinExistence type="predicted"/>
<evidence type="ECO:0000313" key="2">
    <source>
        <dbReference type="Proteomes" id="UP001189429"/>
    </source>
</evidence>
<gene>
    <name evidence="1" type="ORF">PCOR1329_LOCUS2227</name>
</gene>